<gene>
    <name evidence="8" type="ORF">K8V05_10080</name>
</gene>
<comment type="caution">
    <text evidence="5">Lacks conserved residue(s) required for the propagation of feature annotation.</text>
</comment>
<feature type="chain" id="PRO_5037506964" evidence="6">
    <location>
        <begin position="22"/>
        <end position="542"/>
    </location>
</feature>
<dbReference type="PROSITE" id="PS51892">
    <property type="entry name" value="SUBTILASE"/>
    <property type="match status" value="1"/>
</dbReference>
<dbReference type="PROSITE" id="PS00136">
    <property type="entry name" value="SUBTILASE_ASP"/>
    <property type="match status" value="1"/>
</dbReference>
<evidence type="ECO:0000256" key="2">
    <source>
        <dbReference type="ARBA" id="ARBA00022670"/>
    </source>
</evidence>
<dbReference type="InterPro" id="IPR023827">
    <property type="entry name" value="Peptidase_S8_Asp-AS"/>
</dbReference>
<dbReference type="InterPro" id="IPR015500">
    <property type="entry name" value="Peptidase_S8_subtilisin-rel"/>
</dbReference>
<dbReference type="InterPro" id="IPR051048">
    <property type="entry name" value="Peptidase_S8/S53_subtilisin"/>
</dbReference>
<sequence length="542" mass="60012">MKIKKLFGSVLFMCAVFVAEAQTPVDWHLLSPAKDKVYGAGILEAYRELENTTPKRKVVVALIDAGFDVQHEALANVLWRNKKEVAGNGKDDDKNGYRDDLHGWNFLASPDGKLIERTSDEAFRQFLKVKDRFDELHGKERSDEESNEYIGYLKFAKNSQLVSLYTGASFNYNIAKGVEELDRLLREKCPDREPTLEDFAALNPIVQQSGDTLQKIAYYTYSIIWSFGNQNRKWDALYRNRYRSSEAQRQECEKAWAALVDERSLANDDFNTLSNKYYGNHEFLSAAADEGTAVAGIIAATPGVAKGIKGISDQVELMLIRAVPSSGDAYDKDIALAIRYAVEQGADIINISFGKYMLDNPKWIDDAIAYAEKHDVLIVHSAGDNYRDTEKDPYFPVAQGQGRKHAFSNIITVGASDMEGNPYINSNYGAGRVDVFAPGVQVYTTVRGDNYRKVTGTKIAAPVVTGIAAMLKSYYPSLKASRIKDILVRTARQTPSATVPFPHDPTNSEGAPTGGYDRLCVSGGIVDAVAAVQLAREICKGK</sequence>
<protein>
    <submittedName>
        <fullName evidence="8">S8 family serine peptidase</fullName>
    </submittedName>
</protein>
<dbReference type="EMBL" id="DYVS01000172">
    <property type="protein sequence ID" value="HJF71089.1"/>
    <property type="molecule type" value="Genomic_DNA"/>
</dbReference>
<dbReference type="PANTHER" id="PTHR43399:SF4">
    <property type="entry name" value="CELL WALL-ASSOCIATED PROTEASE"/>
    <property type="match status" value="1"/>
</dbReference>
<dbReference type="PANTHER" id="PTHR43399">
    <property type="entry name" value="SUBTILISIN-RELATED"/>
    <property type="match status" value="1"/>
</dbReference>
<evidence type="ECO:0000256" key="6">
    <source>
        <dbReference type="SAM" id="SignalP"/>
    </source>
</evidence>
<reference evidence="8" key="1">
    <citation type="journal article" date="2021" name="PeerJ">
        <title>Extensive microbial diversity within the chicken gut microbiome revealed by metagenomics and culture.</title>
        <authorList>
            <person name="Gilroy R."/>
            <person name="Ravi A."/>
            <person name="Getino M."/>
            <person name="Pursley I."/>
            <person name="Horton D.L."/>
            <person name="Alikhan N.F."/>
            <person name="Baker D."/>
            <person name="Gharbi K."/>
            <person name="Hall N."/>
            <person name="Watson M."/>
            <person name="Adriaenssens E.M."/>
            <person name="Foster-Nyarko E."/>
            <person name="Jarju S."/>
            <person name="Secka A."/>
            <person name="Antonio M."/>
            <person name="Oren A."/>
            <person name="Chaudhuri R.R."/>
            <person name="La Ragione R."/>
            <person name="Hildebrand F."/>
            <person name="Pallen M.J."/>
        </authorList>
    </citation>
    <scope>NUCLEOTIDE SEQUENCE</scope>
    <source>
        <strain evidence="8">6966</strain>
    </source>
</reference>
<keyword evidence="2" id="KW-0645">Protease</keyword>
<evidence type="ECO:0000256" key="1">
    <source>
        <dbReference type="ARBA" id="ARBA00011073"/>
    </source>
</evidence>
<reference evidence="8" key="2">
    <citation type="submission" date="2021-09" db="EMBL/GenBank/DDBJ databases">
        <authorList>
            <person name="Gilroy R."/>
        </authorList>
    </citation>
    <scope>NUCLEOTIDE SEQUENCE</scope>
    <source>
        <strain evidence="8">6966</strain>
    </source>
</reference>
<keyword evidence="6" id="KW-0732">Signal</keyword>
<dbReference type="Proteomes" id="UP000742098">
    <property type="component" value="Unassembled WGS sequence"/>
</dbReference>
<keyword evidence="3" id="KW-0378">Hydrolase</keyword>
<dbReference type="GO" id="GO:0004252">
    <property type="term" value="F:serine-type endopeptidase activity"/>
    <property type="evidence" value="ECO:0007669"/>
    <property type="project" value="InterPro"/>
</dbReference>
<dbReference type="PRINTS" id="PR00723">
    <property type="entry name" value="SUBTILISIN"/>
</dbReference>
<proteinExistence type="inferred from homology"/>
<comment type="caution">
    <text evidence="8">The sequence shown here is derived from an EMBL/GenBank/DDBJ whole genome shotgun (WGS) entry which is preliminary data.</text>
</comment>
<accession>A0A921KYU9</accession>
<comment type="similarity">
    <text evidence="1 5">Belongs to the peptidase S8 family.</text>
</comment>
<dbReference type="SUPFAM" id="SSF52743">
    <property type="entry name" value="Subtilisin-like"/>
    <property type="match status" value="1"/>
</dbReference>
<evidence type="ECO:0000256" key="4">
    <source>
        <dbReference type="ARBA" id="ARBA00022825"/>
    </source>
</evidence>
<evidence type="ECO:0000313" key="9">
    <source>
        <dbReference type="Proteomes" id="UP000742098"/>
    </source>
</evidence>
<dbReference type="GO" id="GO:0006508">
    <property type="term" value="P:proteolysis"/>
    <property type="evidence" value="ECO:0007669"/>
    <property type="project" value="UniProtKB-KW"/>
</dbReference>
<feature type="signal peptide" evidence="6">
    <location>
        <begin position="1"/>
        <end position="21"/>
    </location>
</feature>
<evidence type="ECO:0000313" key="8">
    <source>
        <dbReference type="EMBL" id="HJF71089.1"/>
    </source>
</evidence>
<dbReference type="Pfam" id="PF00082">
    <property type="entry name" value="Peptidase_S8"/>
    <property type="match status" value="1"/>
</dbReference>
<evidence type="ECO:0000259" key="7">
    <source>
        <dbReference type="Pfam" id="PF00082"/>
    </source>
</evidence>
<evidence type="ECO:0000256" key="5">
    <source>
        <dbReference type="PROSITE-ProRule" id="PRU01240"/>
    </source>
</evidence>
<organism evidence="8 9">
    <name type="scientific">Butyricimonas virosa</name>
    <dbReference type="NCBI Taxonomy" id="544645"/>
    <lineage>
        <taxon>Bacteria</taxon>
        <taxon>Pseudomonadati</taxon>
        <taxon>Bacteroidota</taxon>
        <taxon>Bacteroidia</taxon>
        <taxon>Bacteroidales</taxon>
        <taxon>Odoribacteraceae</taxon>
        <taxon>Butyricimonas</taxon>
    </lineage>
</organism>
<keyword evidence="4" id="KW-0720">Serine protease</keyword>
<name>A0A921KYU9_9BACT</name>
<dbReference type="AlphaFoldDB" id="A0A921KYU9"/>
<dbReference type="Gene3D" id="3.40.50.200">
    <property type="entry name" value="Peptidase S8/S53 domain"/>
    <property type="match status" value="2"/>
</dbReference>
<dbReference type="InterPro" id="IPR000209">
    <property type="entry name" value="Peptidase_S8/S53_dom"/>
</dbReference>
<feature type="domain" description="Peptidase S8/S53" evidence="7">
    <location>
        <begin position="56"/>
        <end position="494"/>
    </location>
</feature>
<dbReference type="InterPro" id="IPR036852">
    <property type="entry name" value="Peptidase_S8/S53_dom_sf"/>
</dbReference>
<evidence type="ECO:0000256" key="3">
    <source>
        <dbReference type="ARBA" id="ARBA00022801"/>
    </source>
</evidence>